<keyword evidence="2" id="KW-0472">Membrane</keyword>
<keyword evidence="4" id="KW-1185">Reference proteome</keyword>
<evidence type="ECO:0000256" key="1">
    <source>
        <dbReference type="SAM" id="MobiDB-lite"/>
    </source>
</evidence>
<feature type="region of interest" description="Disordered" evidence="1">
    <location>
        <begin position="27"/>
        <end position="70"/>
    </location>
</feature>
<dbReference type="AlphaFoldDB" id="A0A226DLD1"/>
<reference evidence="3 4" key="1">
    <citation type="submission" date="2015-12" db="EMBL/GenBank/DDBJ databases">
        <title>The genome of Folsomia candida.</title>
        <authorList>
            <person name="Faddeeva A."/>
            <person name="Derks M.F."/>
            <person name="Anvar Y."/>
            <person name="Smit S."/>
            <person name="Van Straalen N."/>
            <person name="Roelofs D."/>
        </authorList>
    </citation>
    <scope>NUCLEOTIDE SEQUENCE [LARGE SCALE GENOMIC DNA]</scope>
    <source>
        <strain evidence="3 4">VU population</strain>
        <tissue evidence="3">Whole body</tissue>
    </source>
</reference>
<feature type="compositionally biased region" description="Low complexity" evidence="1">
    <location>
        <begin position="36"/>
        <end position="45"/>
    </location>
</feature>
<organism evidence="3 4">
    <name type="scientific">Folsomia candida</name>
    <name type="common">Springtail</name>
    <dbReference type="NCBI Taxonomy" id="158441"/>
    <lineage>
        <taxon>Eukaryota</taxon>
        <taxon>Metazoa</taxon>
        <taxon>Ecdysozoa</taxon>
        <taxon>Arthropoda</taxon>
        <taxon>Hexapoda</taxon>
        <taxon>Collembola</taxon>
        <taxon>Entomobryomorpha</taxon>
        <taxon>Isotomoidea</taxon>
        <taxon>Isotomidae</taxon>
        <taxon>Proisotominae</taxon>
        <taxon>Folsomia</taxon>
    </lineage>
</organism>
<protein>
    <submittedName>
        <fullName evidence="3">Uncharacterized protein</fullName>
    </submittedName>
</protein>
<dbReference type="Proteomes" id="UP000198287">
    <property type="component" value="Unassembled WGS sequence"/>
</dbReference>
<dbReference type="EMBL" id="LNIX01000016">
    <property type="protein sequence ID" value="OXA45930.1"/>
    <property type="molecule type" value="Genomic_DNA"/>
</dbReference>
<evidence type="ECO:0000256" key="2">
    <source>
        <dbReference type="SAM" id="Phobius"/>
    </source>
</evidence>
<feature type="compositionally biased region" description="Low complexity" evidence="1">
    <location>
        <begin position="58"/>
        <end position="70"/>
    </location>
</feature>
<dbReference type="OrthoDB" id="10607953at2759"/>
<proteinExistence type="predicted"/>
<evidence type="ECO:0000313" key="3">
    <source>
        <dbReference type="EMBL" id="OXA45930.1"/>
    </source>
</evidence>
<evidence type="ECO:0000313" key="4">
    <source>
        <dbReference type="Proteomes" id="UP000198287"/>
    </source>
</evidence>
<gene>
    <name evidence="3" type="ORF">Fcan01_19026</name>
</gene>
<comment type="caution">
    <text evidence="3">The sequence shown here is derived from an EMBL/GenBank/DDBJ whole genome shotgun (WGS) entry which is preliminary data.</text>
</comment>
<accession>A0A226DLD1</accession>
<feature type="transmembrane region" description="Helical" evidence="2">
    <location>
        <begin position="6"/>
        <end position="23"/>
    </location>
</feature>
<keyword evidence="2" id="KW-0812">Transmembrane</keyword>
<keyword evidence="2" id="KW-1133">Transmembrane helix</keyword>
<sequence length="142" mass="15302">MEQFSVFGKVAVFLSIFVVMSMANTIRSDPNRNDTETTTTTTNNTDILSPFRPMGTRPTPIELGGTTTTATTTTTEKLDATIDRVNNGVSTILEGVMSLDLAKILRGAFIFPKSNKVKSVANNVIDTIFGPEVSTNNSVILP</sequence>
<name>A0A226DLD1_FOLCA</name>